<dbReference type="RefSeq" id="WP_203529079.1">
    <property type="nucleotide sequence ID" value="NZ_CP083374.1"/>
</dbReference>
<gene>
    <name evidence="2" type="ORF">GFB56_26465</name>
</gene>
<dbReference type="AlphaFoldDB" id="A0AAW4FSG3"/>
<dbReference type="EMBL" id="WXFA01000024">
    <property type="protein sequence ID" value="MBM3094291.1"/>
    <property type="molecule type" value="Genomic_DNA"/>
</dbReference>
<accession>A0AAW4FSG3</accession>
<evidence type="ECO:0000313" key="2">
    <source>
        <dbReference type="EMBL" id="MBM3094291.1"/>
    </source>
</evidence>
<evidence type="ECO:0000313" key="3">
    <source>
        <dbReference type="Proteomes" id="UP000744980"/>
    </source>
</evidence>
<dbReference type="Gene3D" id="3.40.50.2000">
    <property type="entry name" value="Glycogen Phosphorylase B"/>
    <property type="match status" value="2"/>
</dbReference>
<feature type="domain" description="Glycosyl transferase family 1" evidence="1">
    <location>
        <begin position="117"/>
        <end position="289"/>
    </location>
</feature>
<dbReference type="SUPFAM" id="SSF53756">
    <property type="entry name" value="UDP-Glycosyltransferase/glycogen phosphorylase"/>
    <property type="match status" value="1"/>
</dbReference>
<protein>
    <submittedName>
        <fullName evidence="2">Glycosyltransferase</fullName>
    </submittedName>
</protein>
<organism evidence="2 3">
    <name type="scientific">Ensifer canadensis</name>
    <dbReference type="NCBI Taxonomy" id="555315"/>
    <lineage>
        <taxon>Bacteria</taxon>
        <taxon>Pseudomonadati</taxon>
        <taxon>Pseudomonadota</taxon>
        <taxon>Alphaproteobacteria</taxon>
        <taxon>Hyphomicrobiales</taxon>
        <taxon>Rhizobiaceae</taxon>
        <taxon>Sinorhizobium/Ensifer group</taxon>
        <taxon>Ensifer</taxon>
    </lineage>
</organism>
<evidence type="ECO:0000259" key="1">
    <source>
        <dbReference type="Pfam" id="PF00534"/>
    </source>
</evidence>
<comment type="caution">
    <text evidence="2">The sequence shown here is derived from an EMBL/GenBank/DDBJ whole genome shotgun (WGS) entry which is preliminary data.</text>
</comment>
<dbReference type="InterPro" id="IPR001296">
    <property type="entry name" value="Glyco_trans_1"/>
</dbReference>
<dbReference type="CDD" id="cd03801">
    <property type="entry name" value="GT4_PimA-like"/>
    <property type="match status" value="1"/>
</dbReference>
<dbReference type="PANTHER" id="PTHR12526">
    <property type="entry name" value="GLYCOSYLTRANSFERASE"/>
    <property type="match status" value="1"/>
</dbReference>
<dbReference type="Pfam" id="PF00534">
    <property type="entry name" value="Glycos_transf_1"/>
    <property type="match status" value="1"/>
</dbReference>
<dbReference type="GO" id="GO:0016757">
    <property type="term" value="F:glycosyltransferase activity"/>
    <property type="evidence" value="ECO:0007669"/>
    <property type="project" value="InterPro"/>
</dbReference>
<proteinExistence type="predicted"/>
<dbReference type="Proteomes" id="UP000744980">
    <property type="component" value="Unassembled WGS sequence"/>
</dbReference>
<sequence>MAGKLSRGFGYARTTALLSSFLREHEVDIVHTNDGQMHATWGLAARLSGARLLWHHRGDPGAFGVNVMAPLLANHIVTVSRYVQPTRPILPVSHKLSVLHSPFDHPTILPDRDDCRREFVRELELPEETRFVGYVGGLIDRKRPVRFVEVIHAFLQRFPDFPLVGLVFGIPSPDLPNPEPEMRARALELGVERRIKTMGFRAPVAPCMSALDALLVPAINEPFGRTLIEAMLLATPVIATRHGGNIEAIVDGVTGFLVEPEKPEAFVDPLARLLMNAGEHRRISSAARENALTKYGTEAHVKGISLLYERIVGREYRSFGVRRTAP</sequence>
<reference evidence="2 3" key="1">
    <citation type="submission" date="2020-01" db="EMBL/GenBank/DDBJ databases">
        <title>Draft genome assembly of Ensifer adhaerens T173.</title>
        <authorList>
            <person name="Craig J.E."/>
            <person name="Stinchcombe J.R."/>
        </authorList>
    </citation>
    <scope>NUCLEOTIDE SEQUENCE [LARGE SCALE GENOMIC DNA]</scope>
    <source>
        <strain evidence="2 3">T173</strain>
    </source>
</reference>
<name>A0AAW4FSG3_9HYPH</name>
<keyword evidence="3" id="KW-1185">Reference proteome</keyword>